<dbReference type="OrthoDB" id="5643626at2"/>
<keyword evidence="1 2" id="KW-0732">Signal</keyword>
<feature type="signal peptide" evidence="2">
    <location>
        <begin position="1"/>
        <end position="20"/>
    </location>
</feature>
<dbReference type="EMBL" id="LSRP01000118">
    <property type="protein sequence ID" value="OJF92234.1"/>
    <property type="molecule type" value="Genomic_DNA"/>
</dbReference>
<dbReference type="InterPro" id="IPR027385">
    <property type="entry name" value="Beta-barrel_OMP"/>
</dbReference>
<comment type="caution">
    <text evidence="4">The sequence shown here is derived from an EMBL/GenBank/DDBJ whole genome shotgun (WGS) entry which is preliminary data.</text>
</comment>
<gene>
    <name evidence="4" type="ORF">AX760_05790</name>
</gene>
<dbReference type="SUPFAM" id="SSF56925">
    <property type="entry name" value="OMPA-like"/>
    <property type="match status" value="1"/>
</dbReference>
<evidence type="ECO:0000256" key="1">
    <source>
        <dbReference type="ARBA" id="ARBA00022729"/>
    </source>
</evidence>
<reference evidence="4 5" key="1">
    <citation type="submission" date="2016-02" db="EMBL/GenBank/DDBJ databases">
        <title>Genome sequencing of a beta-galactosidase producing bacteria Rhizobium sp. 59.</title>
        <authorList>
            <person name="Wang D."/>
            <person name="Kot W."/>
            <person name="Qin Y."/>
            <person name="Hansen L."/>
            <person name="Naqvi K."/>
            <person name="Rensing C."/>
        </authorList>
    </citation>
    <scope>NUCLEOTIDE SEQUENCE [LARGE SCALE GENOMIC DNA]</scope>
    <source>
        <strain evidence="4 5">59</strain>
    </source>
</reference>
<sequence>MKKILSGVVAALLCGTSAYAADVYEPPIEQPIIEQPVAVEAASGWYLRGDAGFSLNKLRGAHFYQGSNANTRDFDHADLDNSYTLGIGAGYQINNYLRTDVTLDYLGNADFEGSTTGACGVAAACTSRDISSMTAWSLLANAYVDVGTYGSITPYVGAGIGGTNVKWDKLKNTSCETGNPANCDPTVEHGGKDKWRFTYALMAGASIDVTCNIKADVGYRFRHVMGGNMFGYAQNGGPGSDKGLYLHEARAGMRYSFGGCEQPYQAVDYPVEQPVYK</sequence>
<evidence type="ECO:0000256" key="2">
    <source>
        <dbReference type="SAM" id="SignalP"/>
    </source>
</evidence>
<dbReference type="AlphaFoldDB" id="A0A657LMI1"/>
<evidence type="ECO:0000313" key="5">
    <source>
        <dbReference type="Proteomes" id="UP000182661"/>
    </source>
</evidence>
<dbReference type="Pfam" id="PF13505">
    <property type="entry name" value="OMP_b-brl"/>
    <property type="match status" value="1"/>
</dbReference>
<proteinExistence type="predicted"/>
<feature type="domain" description="Outer membrane protein beta-barrel" evidence="3">
    <location>
        <begin position="34"/>
        <end position="257"/>
    </location>
</feature>
<accession>A0A657LMI1</accession>
<organism evidence="4 5">
    <name type="scientific">Pararhizobium antarcticum</name>
    <dbReference type="NCBI Taxonomy" id="1798805"/>
    <lineage>
        <taxon>Bacteria</taxon>
        <taxon>Pseudomonadati</taxon>
        <taxon>Pseudomonadota</taxon>
        <taxon>Alphaproteobacteria</taxon>
        <taxon>Hyphomicrobiales</taxon>
        <taxon>Rhizobiaceae</taxon>
        <taxon>Rhizobium/Agrobacterium group</taxon>
        <taxon>Pararhizobium</taxon>
    </lineage>
</organism>
<evidence type="ECO:0000313" key="4">
    <source>
        <dbReference type="EMBL" id="OJF92234.1"/>
    </source>
</evidence>
<keyword evidence="5" id="KW-1185">Reference proteome</keyword>
<feature type="chain" id="PRO_5024877982" description="Outer membrane protein beta-barrel domain-containing protein" evidence="2">
    <location>
        <begin position="21"/>
        <end position="277"/>
    </location>
</feature>
<dbReference type="RefSeq" id="WP_071834895.1">
    <property type="nucleotide sequence ID" value="NZ_LSRP01000118.1"/>
</dbReference>
<dbReference type="Gene3D" id="2.40.160.20">
    <property type="match status" value="1"/>
</dbReference>
<name>A0A657LMI1_9HYPH</name>
<dbReference type="Proteomes" id="UP000182661">
    <property type="component" value="Unassembled WGS sequence"/>
</dbReference>
<protein>
    <recommendedName>
        <fullName evidence="3">Outer membrane protein beta-barrel domain-containing protein</fullName>
    </recommendedName>
</protein>
<dbReference type="InterPro" id="IPR011250">
    <property type="entry name" value="OMP/PagP_B-barrel"/>
</dbReference>
<evidence type="ECO:0000259" key="3">
    <source>
        <dbReference type="Pfam" id="PF13505"/>
    </source>
</evidence>